<dbReference type="Proteomes" id="UP001295794">
    <property type="component" value="Unassembled WGS sequence"/>
</dbReference>
<protein>
    <submittedName>
        <fullName evidence="1">Uncharacterized protein</fullName>
    </submittedName>
</protein>
<proteinExistence type="predicted"/>
<dbReference type="EMBL" id="CAVNYO010000145">
    <property type="protein sequence ID" value="CAK5269333.1"/>
    <property type="molecule type" value="Genomic_DNA"/>
</dbReference>
<name>A0AAD2JYT0_9AGAR</name>
<reference evidence="1" key="1">
    <citation type="submission" date="2023-11" db="EMBL/GenBank/DDBJ databases">
        <authorList>
            <person name="De Vega J J."/>
            <person name="De Vega J J."/>
        </authorList>
    </citation>
    <scope>NUCLEOTIDE SEQUENCE</scope>
</reference>
<organism evidence="1 2">
    <name type="scientific">Mycena citricolor</name>
    <dbReference type="NCBI Taxonomy" id="2018698"/>
    <lineage>
        <taxon>Eukaryota</taxon>
        <taxon>Fungi</taxon>
        <taxon>Dikarya</taxon>
        <taxon>Basidiomycota</taxon>
        <taxon>Agaricomycotina</taxon>
        <taxon>Agaricomycetes</taxon>
        <taxon>Agaricomycetidae</taxon>
        <taxon>Agaricales</taxon>
        <taxon>Marasmiineae</taxon>
        <taxon>Mycenaceae</taxon>
        <taxon>Mycena</taxon>
    </lineage>
</organism>
<accession>A0AAD2JYT0</accession>
<sequence length="78" mass="8371">TTIRSLAREQTPRATTTVIASRTLGADTITRTATAATTTATRTARPTTTTAKAIRLIPPPAAMSRVNRRPPMRLLVVE</sequence>
<dbReference type="AlphaFoldDB" id="A0AAD2JYT0"/>
<comment type="caution">
    <text evidence="1">The sequence shown here is derived from an EMBL/GenBank/DDBJ whole genome shotgun (WGS) entry which is preliminary data.</text>
</comment>
<evidence type="ECO:0000313" key="1">
    <source>
        <dbReference type="EMBL" id="CAK5269333.1"/>
    </source>
</evidence>
<keyword evidence="2" id="KW-1185">Reference proteome</keyword>
<feature type="non-terminal residue" evidence="1">
    <location>
        <position position="78"/>
    </location>
</feature>
<gene>
    <name evidence="1" type="ORF">MYCIT1_LOCUS12969</name>
</gene>
<evidence type="ECO:0000313" key="2">
    <source>
        <dbReference type="Proteomes" id="UP001295794"/>
    </source>
</evidence>